<dbReference type="SUPFAM" id="SSF53335">
    <property type="entry name" value="S-adenosyl-L-methionine-dependent methyltransferases"/>
    <property type="match status" value="1"/>
</dbReference>
<dbReference type="InterPro" id="IPR029063">
    <property type="entry name" value="SAM-dependent_MTases_sf"/>
</dbReference>
<comment type="caution">
    <text evidence="5">The sequence shown here is derived from an EMBL/GenBank/DDBJ whole genome shotgun (WGS) entry which is preliminary data.</text>
</comment>
<dbReference type="AlphaFoldDB" id="A0A2S5T5M2"/>
<evidence type="ECO:0000256" key="4">
    <source>
        <dbReference type="ARBA" id="ARBA00022691"/>
    </source>
</evidence>
<organism evidence="5 6">
    <name type="scientific">Caldimonas thermodepolymerans</name>
    <dbReference type="NCBI Taxonomy" id="215580"/>
    <lineage>
        <taxon>Bacteria</taxon>
        <taxon>Pseudomonadati</taxon>
        <taxon>Pseudomonadota</taxon>
        <taxon>Betaproteobacteria</taxon>
        <taxon>Burkholderiales</taxon>
        <taxon>Sphaerotilaceae</taxon>
        <taxon>Caldimonas</taxon>
    </lineage>
</organism>
<dbReference type="Gene3D" id="3.40.50.150">
    <property type="entry name" value="Vaccinia Virus protein VP39"/>
    <property type="match status" value="1"/>
</dbReference>
<keyword evidence="1" id="KW-0597">Phosphoprotein</keyword>
<keyword evidence="2 5" id="KW-0489">Methyltransferase</keyword>
<keyword evidence="4" id="KW-0949">S-adenosyl-L-methionine</keyword>
<keyword evidence="3 5" id="KW-0808">Transferase</keyword>
<sequence>MAGPDVGFWQERFATGTTPWDRGGPNPQLQQWLDEGLVGPQHRVLVPGCGRGWEVALLAGRGVPVTGIDYAPAAIEACRALLERQGLQAPLVQADVLEWQPDAPVDVVYEQTCLCALHPDHWQRYAQQLHAWIQPGGRLLALFVQARAEESAQGFIKGPPYHCDIHAMRALFPGDRWAWPKPPYPALASGPVRELVVPLTRR</sequence>
<dbReference type="CDD" id="cd02440">
    <property type="entry name" value="AdoMet_MTases"/>
    <property type="match status" value="1"/>
</dbReference>
<accession>A0A2S5T5M2</accession>
<evidence type="ECO:0000256" key="2">
    <source>
        <dbReference type="ARBA" id="ARBA00022603"/>
    </source>
</evidence>
<proteinExistence type="predicted"/>
<dbReference type="PROSITE" id="PS51585">
    <property type="entry name" value="SAM_MT_TPMT"/>
    <property type="match status" value="1"/>
</dbReference>
<reference evidence="5 6" key="1">
    <citation type="submission" date="2018-02" db="EMBL/GenBank/DDBJ databases">
        <title>Reclassifiation of [Polyangium] brachysporum DSM 7029 as Guopingzhaonella breviflexa gen. nov., sp. nov., a member of the family Comamonadaceae.</title>
        <authorList>
            <person name="Tang B."/>
        </authorList>
    </citation>
    <scope>NUCLEOTIDE SEQUENCE [LARGE SCALE GENOMIC DNA]</scope>
    <source>
        <strain evidence="5 6">DSM 15344</strain>
    </source>
</reference>
<evidence type="ECO:0000313" key="6">
    <source>
        <dbReference type="Proteomes" id="UP000239406"/>
    </source>
</evidence>
<name>A0A2S5T5M2_9BURK</name>
<evidence type="ECO:0000313" key="5">
    <source>
        <dbReference type="EMBL" id="PPE70167.1"/>
    </source>
</evidence>
<gene>
    <name evidence="5" type="ORF">C1702_07875</name>
</gene>
<protein>
    <submittedName>
        <fullName evidence="5">Thiopurine S-methyltransferase</fullName>
    </submittedName>
</protein>
<dbReference type="GO" id="GO:0032259">
    <property type="term" value="P:methylation"/>
    <property type="evidence" value="ECO:0007669"/>
    <property type="project" value="UniProtKB-KW"/>
</dbReference>
<evidence type="ECO:0000256" key="1">
    <source>
        <dbReference type="ARBA" id="ARBA00022553"/>
    </source>
</evidence>
<dbReference type="Pfam" id="PF05724">
    <property type="entry name" value="TPMT"/>
    <property type="match status" value="1"/>
</dbReference>
<evidence type="ECO:0000256" key="3">
    <source>
        <dbReference type="ARBA" id="ARBA00022679"/>
    </source>
</evidence>
<dbReference type="PANTHER" id="PTHR32183:SF6">
    <property type="entry name" value="CYSTEINE SULFINATE DESULFINASE_CYSTEINE DESULFURASE AND RELATED ENZYMES"/>
    <property type="match status" value="1"/>
</dbReference>
<dbReference type="RefSeq" id="WP_104357142.1">
    <property type="nucleotide sequence ID" value="NZ_CALFFA010000006.1"/>
</dbReference>
<dbReference type="Proteomes" id="UP000239406">
    <property type="component" value="Unassembled WGS sequence"/>
</dbReference>
<dbReference type="GO" id="GO:0008757">
    <property type="term" value="F:S-adenosylmethionine-dependent methyltransferase activity"/>
    <property type="evidence" value="ECO:0007669"/>
    <property type="project" value="InterPro"/>
</dbReference>
<dbReference type="InterPro" id="IPR008854">
    <property type="entry name" value="TPMT"/>
</dbReference>
<dbReference type="PANTHER" id="PTHR32183">
    <property type="match status" value="1"/>
</dbReference>
<keyword evidence="6" id="KW-1185">Reference proteome</keyword>
<dbReference type="EMBL" id="PSNY01000007">
    <property type="protein sequence ID" value="PPE70167.1"/>
    <property type="molecule type" value="Genomic_DNA"/>
</dbReference>